<accession>A0A6S6TC99</accession>
<evidence type="ECO:0000259" key="20">
    <source>
        <dbReference type="PROSITE" id="PS51168"/>
    </source>
</evidence>
<gene>
    <name evidence="23" type="ORF">HELGO_WM21843</name>
</gene>
<dbReference type="EMBL" id="CACVAW010000052">
    <property type="protein sequence ID" value="CAA6812961.1"/>
    <property type="molecule type" value="Genomic_DNA"/>
</dbReference>
<evidence type="ECO:0000256" key="15">
    <source>
        <dbReference type="ARBA" id="ARBA00023268"/>
    </source>
</evidence>
<dbReference type="Pfam" id="PF00800">
    <property type="entry name" value="PDT"/>
    <property type="match status" value="1"/>
</dbReference>
<dbReference type="InterPro" id="IPR002701">
    <property type="entry name" value="CM_II_prokaryot"/>
</dbReference>
<evidence type="ECO:0000256" key="8">
    <source>
        <dbReference type="ARBA" id="ARBA00014401"/>
    </source>
</evidence>
<evidence type="ECO:0000256" key="1">
    <source>
        <dbReference type="ARBA" id="ARBA00000824"/>
    </source>
</evidence>
<comment type="function">
    <text evidence="2">Catalyzes the Claisen rearrangement of chorismate to prephenate and the decarboxylation/dehydration of prephenate to phenylpyruvate.</text>
</comment>
<dbReference type="GO" id="GO:0004664">
    <property type="term" value="F:prephenate dehydratase activity"/>
    <property type="evidence" value="ECO:0007669"/>
    <property type="project" value="UniProtKB-EC"/>
</dbReference>
<evidence type="ECO:0000256" key="14">
    <source>
        <dbReference type="ARBA" id="ARBA00023239"/>
    </source>
</evidence>
<dbReference type="GO" id="GO:0004106">
    <property type="term" value="F:chorismate mutase activity"/>
    <property type="evidence" value="ECO:0007669"/>
    <property type="project" value="UniProtKB-EC"/>
</dbReference>
<reference evidence="23" key="1">
    <citation type="submission" date="2020-01" db="EMBL/GenBank/DDBJ databases">
        <authorList>
            <person name="Meier V. D."/>
            <person name="Meier V D."/>
        </authorList>
    </citation>
    <scope>NUCLEOTIDE SEQUENCE</scope>
    <source>
        <strain evidence="23">HLG_WM_MAG_12</strain>
    </source>
</reference>
<dbReference type="Gene3D" id="3.40.190.10">
    <property type="entry name" value="Periplasmic binding protein-like II"/>
    <property type="match status" value="2"/>
</dbReference>
<dbReference type="SUPFAM" id="SSF55021">
    <property type="entry name" value="ACT-like"/>
    <property type="match status" value="1"/>
</dbReference>
<dbReference type="PROSITE" id="PS51168">
    <property type="entry name" value="CHORISMATE_MUT_2"/>
    <property type="match status" value="1"/>
</dbReference>
<evidence type="ECO:0000256" key="17">
    <source>
        <dbReference type="ARBA" id="ARBA00031520"/>
    </source>
</evidence>
<name>A0A6S6TC99_9BACT</name>
<dbReference type="PIRSF" id="PIRSF001500">
    <property type="entry name" value="Chor_mut_pdt_Ppr"/>
    <property type="match status" value="1"/>
</dbReference>
<evidence type="ECO:0000256" key="4">
    <source>
        <dbReference type="ARBA" id="ARBA00004741"/>
    </source>
</evidence>
<dbReference type="InterPro" id="IPR018528">
    <property type="entry name" value="Preph_deHydtase_CS"/>
</dbReference>
<dbReference type="EC" id="5.4.99.5" evidence="6"/>
<dbReference type="SMART" id="SM00830">
    <property type="entry name" value="CM_2"/>
    <property type="match status" value="1"/>
</dbReference>
<dbReference type="InterPro" id="IPR045865">
    <property type="entry name" value="ACT-like_dom_sf"/>
</dbReference>
<dbReference type="PROSITE" id="PS51671">
    <property type="entry name" value="ACT"/>
    <property type="match status" value="1"/>
</dbReference>
<keyword evidence="10" id="KW-0028">Amino-acid biosynthesis</keyword>
<dbReference type="SUPFAM" id="SSF48600">
    <property type="entry name" value="Chorismate mutase II"/>
    <property type="match status" value="1"/>
</dbReference>
<evidence type="ECO:0000256" key="2">
    <source>
        <dbReference type="ARBA" id="ARBA00002364"/>
    </source>
</evidence>
<comment type="pathway">
    <text evidence="5">Metabolic intermediate biosynthesis; prephenate biosynthesis; prephenate from chorismate: step 1/1.</text>
</comment>
<dbReference type="InterPro" id="IPR036979">
    <property type="entry name" value="CM_dom_sf"/>
</dbReference>
<evidence type="ECO:0000256" key="12">
    <source>
        <dbReference type="ARBA" id="ARBA00023222"/>
    </source>
</evidence>
<dbReference type="Gene3D" id="3.30.70.260">
    <property type="match status" value="1"/>
</dbReference>
<evidence type="ECO:0000256" key="6">
    <source>
        <dbReference type="ARBA" id="ARBA00012404"/>
    </source>
</evidence>
<feature type="domain" description="Prephenate dehydratase" evidence="21">
    <location>
        <begin position="87"/>
        <end position="263"/>
    </location>
</feature>
<sequence>MDLNELRNSIDDIDNKILELINKRLEVVKNVGLYKAQTKSSIYRPQRENDILSRLKHLNNGELTDKAIESIFFEIISVARNIEHPDRVGYLGPEGTYTHQAAKARFGGITEYIPMNSIANVFKALHNKEVKFAIVPIENNTDGIVGSTIDSLLKYDVKIVASMKMDIHHSFASTANDIKSIKRIYSHPQGYNQCLGFLDEHFLNNAEFIPTKSTAEAAKMALADSSSAAICPKIAASMNQLPILFERIEDNLANETRFLILSDFQNAKEGNEKTAILAKTSDKAGALLEFLELFKANNINLTKIESRPIQEEGISRLFYIEFEGYYQDENVRVIFDSGYDIKFLGSFVDSGV</sequence>
<evidence type="ECO:0000256" key="5">
    <source>
        <dbReference type="ARBA" id="ARBA00004817"/>
    </source>
</evidence>
<keyword evidence="15" id="KW-0511">Multifunctional enzyme</keyword>
<evidence type="ECO:0000256" key="9">
    <source>
        <dbReference type="ARBA" id="ARBA00022490"/>
    </source>
</evidence>
<dbReference type="Pfam" id="PF01817">
    <property type="entry name" value="CM_2"/>
    <property type="match status" value="1"/>
</dbReference>
<comment type="catalytic activity">
    <reaction evidence="1">
        <text>chorismate = prephenate</text>
        <dbReference type="Rhea" id="RHEA:13897"/>
        <dbReference type="ChEBI" id="CHEBI:29748"/>
        <dbReference type="ChEBI" id="CHEBI:29934"/>
        <dbReference type="EC" id="5.4.99.5"/>
    </reaction>
</comment>
<proteinExistence type="predicted"/>
<evidence type="ECO:0000256" key="10">
    <source>
        <dbReference type="ARBA" id="ARBA00022605"/>
    </source>
</evidence>
<dbReference type="AlphaFoldDB" id="A0A6S6TC99"/>
<evidence type="ECO:0000256" key="13">
    <source>
        <dbReference type="ARBA" id="ARBA00023235"/>
    </source>
</evidence>
<comment type="catalytic activity">
    <reaction evidence="18">
        <text>prephenate + H(+) = 3-phenylpyruvate + CO2 + H2O</text>
        <dbReference type="Rhea" id="RHEA:21648"/>
        <dbReference type="ChEBI" id="CHEBI:15377"/>
        <dbReference type="ChEBI" id="CHEBI:15378"/>
        <dbReference type="ChEBI" id="CHEBI:16526"/>
        <dbReference type="ChEBI" id="CHEBI:18005"/>
        <dbReference type="ChEBI" id="CHEBI:29934"/>
        <dbReference type="EC" id="4.2.1.51"/>
    </reaction>
</comment>
<organism evidence="23">
    <name type="scientific">uncultured Campylobacterales bacterium</name>
    <dbReference type="NCBI Taxonomy" id="352960"/>
    <lineage>
        <taxon>Bacteria</taxon>
        <taxon>Pseudomonadati</taxon>
        <taxon>Campylobacterota</taxon>
        <taxon>Epsilonproteobacteria</taxon>
        <taxon>Campylobacterales</taxon>
        <taxon>environmental samples</taxon>
    </lineage>
</organism>
<dbReference type="Gene3D" id="1.20.59.10">
    <property type="entry name" value="Chorismate mutase"/>
    <property type="match status" value="1"/>
</dbReference>
<dbReference type="NCBIfam" id="TIGR01807">
    <property type="entry name" value="CM_P2"/>
    <property type="match status" value="1"/>
</dbReference>
<dbReference type="SUPFAM" id="SSF53850">
    <property type="entry name" value="Periplasmic binding protein-like II"/>
    <property type="match status" value="1"/>
</dbReference>
<evidence type="ECO:0000256" key="18">
    <source>
        <dbReference type="ARBA" id="ARBA00047848"/>
    </source>
</evidence>
<feature type="domain" description="ACT" evidence="22">
    <location>
        <begin position="275"/>
        <end position="352"/>
    </location>
</feature>
<evidence type="ECO:0000256" key="3">
    <source>
        <dbReference type="ARBA" id="ARBA00004496"/>
    </source>
</evidence>
<dbReference type="InterPro" id="IPR036263">
    <property type="entry name" value="Chorismate_II_sf"/>
</dbReference>
<keyword evidence="13 23" id="KW-0413">Isomerase</keyword>
<evidence type="ECO:0000259" key="22">
    <source>
        <dbReference type="PROSITE" id="PS51671"/>
    </source>
</evidence>
<comment type="subcellular location">
    <subcellularLocation>
        <location evidence="3">Cytoplasm</location>
    </subcellularLocation>
</comment>
<keyword evidence="14 23" id="KW-0456">Lyase</keyword>
<feature type="domain" description="Chorismate mutase" evidence="20">
    <location>
        <begin position="1"/>
        <end position="87"/>
    </location>
</feature>
<dbReference type="InterPro" id="IPR001086">
    <property type="entry name" value="Preph_deHydtase"/>
</dbReference>
<keyword evidence="12" id="KW-0584">Phenylalanine biosynthesis</keyword>
<evidence type="ECO:0000313" key="23">
    <source>
        <dbReference type="EMBL" id="CAA6812961.1"/>
    </source>
</evidence>
<dbReference type="CDD" id="cd13630">
    <property type="entry name" value="PBP2_PDT_1"/>
    <property type="match status" value="1"/>
</dbReference>
<dbReference type="NCBIfam" id="NF008865">
    <property type="entry name" value="PRK11898.1"/>
    <property type="match status" value="1"/>
</dbReference>
<dbReference type="InterPro" id="IPR002912">
    <property type="entry name" value="ACT_dom"/>
</dbReference>
<dbReference type="GO" id="GO:0046417">
    <property type="term" value="P:chorismate metabolic process"/>
    <property type="evidence" value="ECO:0007669"/>
    <property type="project" value="InterPro"/>
</dbReference>
<dbReference type="PANTHER" id="PTHR21022">
    <property type="entry name" value="PREPHENATE DEHYDRATASE P PROTEIN"/>
    <property type="match status" value="1"/>
</dbReference>
<dbReference type="InterPro" id="IPR010957">
    <property type="entry name" value="G/b/e-P-prot_chorismate_mutase"/>
</dbReference>
<evidence type="ECO:0000259" key="21">
    <source>
        <dbReference type="PROSITE" id="PS51171"/>
    </source>
</evidence>
<evidence type="ECO:0000256" key="16">
    <source>
        <dbReference type="ARBA" id="ARBA00031175"/>
    </source>
</evidence>
<dbReference type="UniPathway" id="UPA00120">
    <property type="reaction ID" value="UER00203"/>
</dbReference>
<dbReference type="GO" id="GO:0009094">
    <property type="term" value="P:L-phenylalanine biosynthetic process"/>
    <property type="evidence" value="ECO:0007669"/>
    <property type="project" value="UniProtKB-UniPathway"/>
</dbReference>
<dbReference type="CDD" id="cd04905">
    <property type="entry name" value="ACT_CM-PDT"/>
    <property type="match status" value="1"/>
</dbReference>
<dbReference type="PROSITE" id="PS00858">
    <property type="entry name" value="PREPHENATE_DEHYDR_2"/>
    <property type="match status" value="1"/>
</dbReference>
<feature type="site" description="Essential for prephenate dehydratase activity" evidence="19">
    <location>
        <position position="256"/>
    </location>
</feature>
<comment type="pathway">
    <text evidence="4">Amino-acid biosynthesis; L-phenylalanine biosynthesis; phenylpyruvate from prephenate: step 1/1.</text>
</comment>
<evidence type="ECO:0000256" key="7">
    <source>
        <dbReference type="ARBA" id="ARBA00013147"/>
    </source>
</evidence>
<keyword evidence="9" id="KW-0963">Cytoplasm</keyword>
<dbReference type="PROSITE" id="PS51171">
    <property type="entry name" value="PREPHENATE_DEHYDR_3"/>
    <property type="match status" value="1"/>
</dbReference>
<dbReference type="UniPathway" id="UPA00121">
    <property type="reaction ID" value="UER00345"/>
</dbReference>
<dbReference type="PANTHER" id="PTHR21022:SF19">
    <property type="entry name" value="PREPHENATE DEHYDRATASE-RELATED"/>
    <property type="match status" value="1"/>
</dbReference>
<evidence type="ECO:0000256" key="19">
    <source>
        <dbReference type="PIRSR" id="PIRSR001500-2"/>
    </source>
</evidence>
<dbReference type="InterPro" id="IPR008242">
    <property type="entry name" value="Chor_mutase/pphenate_deHydtase"/>
</dbReference>
<dbReference type="EC" id="4.2.1.51" evidence="7"/>
<keyword evidence="11" id="KW-0057">Aromatic amino acid biosynthesis</keyword>
<evidence type="ECO:0000256" key="11">
    <source>
        <dbReference type="ARBA" id="ARBA00023141"/>
    </source>
</evidence>
<protein>
    <recommendedName>
        <fullName evidence="8">Bifunctional chorismate mutase/prephenate dehydratase</fullName>
        <ecNumber evidence="7">4.2.1.51</ecNumber>
        <ecNumber evidence="6">5.4.99.5</ecNumber>
    </recommendedName>
    <alternativeName>
        <fullName evidence="17">Chorismate mutase-prephenate dehydratase</fullName>
    </alternativeName>
    <alternativeName>
        <fullName evidence="16">p-protein</fullName>
    </alternativeName>
</protein>
<dbReference type="GO" id="GO:0005737">
    <property type="term" value="C:cytoplasm"/>
    <property type="evidence" value="ECO:0007669"/>
    <property type="project" value="UniProtKB-SubCell"/>
</dbReference>